<keyword evidence="1" id="KW-0479">Metal-binding</keyword>
<evidence type="ECO:0000256" key="3">
    <source>
        <dbReference type="ARBA" id="ARBA00022771"/>
    </source>
</evidence>
<evidence type="ECO:0000256" key="4">
    <source>
        <dbReference type="ARBA" id="ARBA00022833"/>
    </source>
</evidence>
<evidence type="ECO:0000256" key="2">
    <source>
        <dbReference type="ARBA" id="ARBA00022737"/>
    </source>
</evidence>
<proteinExistence type="predicted"/>
<dbReference type="PANTHER" id="PTHR24379:SF121">
    <property type="entry name" value="C2H2-TYPE DOMAIN-CONTAINING PROTEIN"/>
    <property type="match status" value="1"/>
</dbReference>
<accession>A0AAN6BMU3</accession>
<dbReference type="AlphaFoldDB" id="A0AAN6BMU3"/>
<dbReference type="GO" id="GO:0008270">
    <property type="term" value="F:zinc ion binding"/>
    <property type="evidence" value="ECO:0007669"/>
    <property type="project" value="UniProtKB-KW"/>
</dbReference>
<evidence type="ECO:0000313" key="8">
    <source>
        <dbReference type="Proteomes" id="UP000649114"/>
    </source>
</evidence>
<evidence type="ECO:0000256" key="5">
    <source>
        <dbReference type="PROSITE-ProRule" id="PRU00042"/>
    </source>
</evidence>
<name>A0AAN6BMU3_ASPLE</name>
<protein>
    <recommendedName>
        <fullName evidence="6">C2H2-type domain-containing protein</fullName>
    </recommendedName>
</protein>
<keyword evidence="2" id="KW-0677">Repeat</keyword>
<sequence length="239" mass="28094">MSLGPHLYYDGEDYKCLLCDRWFETEKALYDHCRYTSRHEWCETCLRVFVSTTAKNQHLFSSPVHSHICTLCASRPRFDTAWELKAHRVDYHNLCDICGKYFNNENDLRMASDFSYRSPNVANFLNLQHRQRHQARNLQCYGCYQFFKTFSGMLIHLESGRCPSGTDIDDINRLARECYQSRKYIDTEGDYVCPGCDKFCSKLSGLFQHVEDSLSCSYLKESGQCLAKLEHYISWKVQR</sequence>
<evidence type="ECO:0000313" key="7">
    <source>
        <dbReference type="EMBL" id="KAF4203447.1"/>
    </source>
</evidence>
<feature type="domain" description="C2H2-type" evidence="6">
    <location>
        <begin position="14"/>
        <end position="39"/>
    </location>
</feature>
<dbReference type="SMART" id="SM00355">
    <property type="entry name" value="ZnF_C2H2"/>
    <property type="match status" value="4"/>
</dbReference>
<dbReference type="PROSITE" id="PS50157">
    <property type="entry name" value="ZINC_FINGER_C2H2_2"/>
    <property type="match status" value="1"/>
</dbReference>
<comment type="caution">
    <text evidence="7">The sequence shown here is derived from an EMBL/GenBank/DDBJ whole genome shotgun (WGS) entry which is preliminary data.</text>
</comment>
<dbReference type="InterPro" id="IPR013087">
    <property type="entry name" value="Znf_C2H2_type"/>
</dbReference>
<dbReference type="Proteomes" id="UP000649114">
    <property type="component" value="Unassembled WGS sequence"/>
</dbReference>
<organism evidence="7 8">
    <name type="scientific">Aspergillus lentulus</name>
    <dbReference type="NCBI Taxonomy" id="293939"/>
    <lineage>
        <taxon>Eukaryota</taxon>
        <taxon>Fungi</taxon>
        <taxon>Dikarya</taxon>
        <taxon>Ascomycota</taxon>
        <taxon>Pezizomycotina</taxon>
        <taxon>Eurotiomycetes</taxon>
        <taxon>Eurotiomycetidae</taxon>
        <taxon>Eurotiales</taxon>
        <taxon>Aspergillaceae</taxon>
        <taxon>Aspergillus</taxon>
        <taxon>Aspergillus subgen. Fumigati</taxon>
    </lineage>
</organism>
<evidence type="ECO:0000256" key="1">
    <source>
        <dbReference type="ARBA" id="ARBA00022723"/>
    </source>
</evidence>
<dbReference type="EMBL" id="JAAAPU010000079">
    <property type="protein sequence ID" value="KAF4203447.1"/>
    <property type="molecule type" value="Genomic_DNA"/>
</dbReference>
<dbReference type="PANTHER" id="PTHR24379">
    <property type="entry name" value="KRAB AND ZINC FINGER DOMAIN-CONTAINING"/>
    <property type="match status" value="1"/>
</dbReference>
<gene>
    <name evidence="7" type="ORF">CNMCM8927_008682</name>
</gene>
<reference evidence="7" key="1">
    <citation type="journal article" date="2020" name="bioRxiv">
        <title>Genomic and phenotypic heterogeneity of clinical isolates of the human pathogens Aspergillus fumigatus, Aspergillus lentulus and Aspergillus fumigatiaffinis.</title>
        <authorList>
            <person name="dos Santos R.A.C."/>
            <person name="Steenwyk J.L."/>
            <person name="Rivero-Menendez O."/>
            <person name="Mead M.E."/>
            <person name="Silva L.P."/>
            <person name="Bastos R.W."/>
            <person name="Alastruey-Izquierdo A."/>
            <person name="Goldman G.H."/>
            <person name="Rokas A."/>
        </authorList>
    </citation>
    <scope>NUCLEOTIDE SEQUENCE</scope>
    <source>
        <strain evidence="7">CNM-CM8927</strain>
    </source>
</reference>
<evidence type="ECO:0000259" key="6">
    <source>
        <dbReference type="PROSITE" id="PS50157"/>
    </source>
</evidence>
<reference evidence="7" key="2">
    <citation type="submission" date="2020-04" db="EMBL/GenBank/DDBJ databases">
        <authorList>
            <person name="Santos R.A.C."/>
            <person name="Steenwyk J.L."/>
            <person name="Rivero-Menendez O."/>
            <person name="Mead M.E."/>
            <person name="Silva L.P."/>
            <person name="Bastos R.W."/>
            <person name="Alastruey-Izquierdo A."/>
            <person name="Goldman G.H."/>
            <person name="Rokas A."/>
        </authorList>
    </citation>
    <scope>NUCLEOTIDE SEQUENCE</scope>
    <source>
        <strain evidence="7">CNM-CM8927</strain>
    </source>
</reference>
<keyword evidence="4" id="KW-0862">Zinc</keyword>
<keyword evidence="3 5" id="KW-0863">Zinc-finger</keyword>